<dbReference type="PANTHER" id="PTHR43877">
    <property type="entry name" value="AMINOALKYLPHOSPHONATE N-ACETYLTRANSFERASE-RELATED-RELATED"/>
    <property type="match status" value="1"/>
</dbReference>
<dbReference type="AlphaFoldDB" id="A0A3M8AHA1"/>
<evidence type="ECO:0000313" key="4">
    <source>
        <dbReference type="EMBL" id="GED26823.1"/>
    </source>
</evidence>
<dbReference type="Pfam" id="PF13508">
    <property type="entry name" value="Acetyltransf_7"/>
    <property type="match status" value="1"/>
</dbReference>
<dbReference type="Pfam" id="PF00583">
    <property type="entry name" value="Acetyltransf_1"/>
    <property type="match status" value="1"/>
</dbReference>
<dbReference type="InterPro" id="IPR016181">
    <property type="entry name" value="Acyl_CoA_acyltransferase"/>
</dbReference>
<dbReference type="GO" id="GO:0016747">
    <property type="term" value="F:acyltransferase activity, transferring groups other than amino-acyl groups"/>
    <property type="evidence" value="ECO:0007669"/>
    <property type="project" value="InterPro"/>
</dbReference>
<dbReference type="SUPFAM" id="SSF55729">
    <property type="entry name" value="Acyl-CoA N-acyltransferases (Nat)"/>
    <property type="match status" value="2"/>
</dbReference>
<evidence type="ECO:0000256" key="2">
    <source>
        <dbReference type="ARBA" id="ARBA00023315"/>
    </source>
</evidence>
<gene>
    <name evidence="4" type="ORF">BAG01nite_29250</name>
    <name evidence="5" type="ORF">EB820_21350</name>
</gene>
<sequence>MIRNLKERDLGTVVAMLQKEVQWRPVELAAILKSATVFLCEEQGEIVACSLYDLTSFGEEGTAEMYVYTRPEQRKKGIGSRLFDLVWTQLLAHEQKPTAVVATYRIDEGDAGGFFAKKGFAPLWGQHTMKYTGGMVPEPTLAVKPFAEQELPCYIQSQSDAYYEVRKSIDLKPYRLTDYCEQTMDSWQKWLLTEMKDDIYMFYEEQGEFVGSLIVTPHGEAYDVFVDPKHQKKGYGKQLARFFINRTLEKGLQPYLVTGTHNKPAIALYEGTGFRITQTMLTAKRALL</sequence>
<dbReference type="EMBL" id="BJOD01000029">
    <property type="protein sequence ID" value="GED26823.1"/>
    <property type="molecule type" value="Genomic_DNA"/>
</dbReference>
<evidence type="ECO:0000313" key="6">
    <source>
        <dbReference type="Proteomes" id="UP000276178"/>
    </source>
</evidence>
<protein>
    <submittedName>
        <fullName evidence="5">GNAT family N-acetyltransferase</fullName>
    </submittedName>
</protein>
<dbReference type="InterPro" id="IPR000182">
    <property type="entry name" value="GNAT_dom"/>
</dbReference>
<keyword evidence="7" id="KW-1185">Reference proteome</keyword>
<dbReference type="Proteomes" id="UP000317180">
    <property type="component" value="Unassembled WGS sequence"/>
</dbReference>
<comment type="caution">
    <text evidence="5">The sequence shown here is derived from an EMBL/GenBank/DDBJ whole genome shotgun (WGS) entry which is preliminary data.</text>
</comment>
<dbReference type="PANTHER" id="PTHR43877:SF1">
    <property type="entry name" value="ACETYLTRANSFERASE"/>
    <property type="match status" value="1"/>
</dbReference>
<dbReference type="GeneID" id="82810322"/>
<evidence type="ECO:0000313" key="5">
    <source>
        <dbReference type="EMBL" id="RNB50553.1"/>
    </source>
</evidence>
<keyword evidence="1 5" id="KW-0808">Transferase</keyword>
<dbReference type="OrthoDB" id="9789605at2"/>
<dbReference type="InterPro" id="IPR050832">
    <property type="entry name" value="Bact_Acetyltransf"/>
</dbReference>
<name>A0A3M8AHA1_9BACL</name>
<reference evidence="5 6" key="1">
    <citation type="submission" date="2018-10" db="EMBL/GenBank/DDBJ databases">
        <title>Phylogenomics of Brevibacillus.</title>
        <authorList>
            <person name="Dunlap C."/>
        </authorList>
    </citation>
    <scope>NUCLEOTIDE SEQUENCE [LARGE SCALE GENOMIC DNA]</scope>
    <source>
        <strain evidence="5 6">NRRL NRS 1219</strain>
    </source>
</reference>
<organism evidence="5 6">
    <name type="scientific">Brevibacillus agri</name>
    <dbReference type="NCBI Taxonomy" id="51101"/>
    <lineage>
        <taxon>Bacteria</taxon>
        <taxon>Bacillati</taxon>
        <taxon>Bacillota</taxon>
        <taxon>Bacilli</taxon>
        <taxon>Bacillales</taxon>
        <taxon>Paenibacillaceae</taxon>
        <taxon>Brevibacillus</taxon>
    </lineage>
</organism>
<evidence type="ECO:0000313" key="7">
    <source>
        <dbReference type="Proteomes" id="UP000317180"/>
    </source>
</evidence>
<dbReference type="EMBL" id="RHHN01000068">
    <property type="protein sequence ID" value="RNB50553.1"/>
    <property type="molecule type" value="Genomic_DNA"/>
</dbReference>
<dbReference type="CDD" id="cd04301">
    <property type="entry name" value="NAT_SF"/>
    <property type="match status" value="2"/>
</dbReference>
<keyword evidence="2" id="KW-0012">Acyltransferase</keyword>
<proteinExistence type="predicted"/>
<feature type="domain" description="N-acetyltransferase" evidence="3">
    <location>
        <begin position="1"/>
        <end position="147"/>
    </location>
</feature>
<dbReference type="Proteomes" id="UP000276178">
    <property type="component" value="Unassembled WGS sequence"/>
</dbReference>
<reference evidence="4 7" key="2">
    <citation type="submission" date="2019-06" db="EMBL/GenBank/DDBJ databases">
        <title>Whole genome shotgun sequence of Brevibacillus agri NBRC 15538.</title>
        <authorList>
            <person name="Hosoyama A."/>
            <person name="Uohara A."/>
            <person name="Ohji S."/>
            <person name="Ichikawa N."/>
        </authorList>
    </citation>
    <scope>NUCLEOTIDE SEQUENCE [LARGE SCALE GENOMIC DNA]</scope>
    <source>
        <strain evidence="4 7">NBRC 15538</strain>
    </source>
</reference>
<dbReference type="Gene3D" id="3.40.630.30">
    <property type="match status" value="2"/>
</dbReference>
<evidence type="ECO:0000256" key="1">
    <source>
        <dbReference type="ARBA" id="ARBA00022679"/>
    </source>
</evidence>
<feature type="domain" description="N-acetyltransferase" evidence="3">
    <location>
        <begin position="141"/>
        <end position="288"/>
    </location>
</feature>
<evidence type="ECO:0000259" key="3">
    <source>
        <dbReference type="PROSITE" id="PS51186"/>
    </source>
</evidence>
<dbReference type="PROSITE" id="PS51186">
    <property type="entry name" value="GNAT"/>
    <property type="match status" value="2"/>
</dbReference>
<dbReference type="RefSeq" id="WP_005830437.1">
    <property type="nucleotide sequence ID" value="NZ_BJOD01000029.1"/>
</dbReference>
<accession>A0A3M8AHA1</accession>